<dbReference type="PANTHER" id="PTHR10029:SF20">
    <property type="entry name" value="ACYLPHOSPHATASE-2"/>
    <property type="match status" value="1"/>
</dbReference>
<sequence length="247" mass="27544">LTNQIPSTSKLAGLSFQRQSFWGTKLLTSGHSIRLLFIDTEKRPPGFINRKKRWRRLPRKEAGRVRPEGGGGDGGLGHRAARPLPARRPQLPSLPGPAISFAAFRRVTPARSRPGPVTGAGCAQRLHVPPPSRGRRSRRAPKPAPAPRQRARRRHVYRQAPQIRGLRGVCFRMYAEDEARKIGVVGWVKNTSKGTVTGQVQGPEEKVNSMKSWLSKVGSPSSRIDRTNFSNEKTISKLEYSNFSVRY</sequence>
<dbReference type="PROSITE" id="PS51160">
    <property type="entry name" value="ACYLPHOSPHATASE_3"/>
    <property type="match status" value="1"/>
</dbReference>
<proteinExistence type="inferred from homology"/>
<keyword evidence="9" id="KW-1185">Reference proteome</keyword>
<organism evidence="8 9">
    <name type="scientific">Equus caballus</name>
    <name type="common">Horse</name>
    <dbReference type="NCBI Taxonomy" id="9796"/>
    <lineage>
        <taxon>Eukaryota</taxon>
        <taxon>Metazoa</taxon>
        <taxon>Chordata</taxon>
        <taxon>Craniata</taxon>
        <taxon>Vertebrata</taxon>
        <taxon>Euteleostomi</taxon>
        <taxon>Mammalia</taxon>
        <taxon>Eutheria</taxon>
        <taxon>Laurasiatheria</taxon>
        <taxon>Perissodactyla</taxon>
        <taxon>Equidae</taxon>
        <taxon>Equus</taxon>
    </lineage>
</organism>
<evidence type="ECO:0000259" key="7">
    <source>
        <dbReference type="PROSITE" id="PS51160"/>
    </source>
</evidence>
<evidence type="ECO:0000313" key="10">
    <source>
        <dbReference type="VGNC" id="VGNC:15042"/>
    </source>
</evidence>
<feature type="region of interest" description="Disordered" evidence="6">
    <location>
        <begin position="59"/>
        <end position="93"/>
    </location>
</feature>
<dbReference type="PRINTS" id="PR00112">
    <property type="entry name" value="ACYLPHPHTASE"/>
</dbReference>
<dbReference type="Pfam" id="PF00708">
    <property type="entry name" value="Acylphosphatase"/>
    <property type="match status" value="1"/>
</dbReference>
<dbReference type="GeneTree" id="ENSGT00390000011103"/>
<comment type="similarity">
    <text evidence="1 5">Belongs to the acylphosphatase family.</text>
</comment>
<reference evidence="8" key="2">
    <citation type="submission" date="2025-08" db="UniProtKB">
        <authorList>
            <consortium name="Ensembl"/>
        </authorList>
    </citation>
    <scope>IDENTIFICATION</scope>
    <source>
        <strain evidence="8">Thoroughbred</strain>
    </source>
</reference>
<dbReference type="AlphaFoldDB" id="A0A5F5PGC9"/>
<feature type="compositionally biased region" description="Low complexity" evidence="6">
    <location>
        <begin position="82"/>
        <end position="93"/>
    </location>
</feature>
<gene>
    <name evidence="8 10" type="primary">ACYP2</name>
</gene>
<dbReference type="Gene3D" id="3.30.70.100">
    <property type="match status" value="1"/>
</dbReference>
<keyword evidence="2 4" id="KW-0378">Hydrolase</keyword>
<dbReference type="Proteomes" id="UP000002281">
    <property type="component" value="Chromosome 15"/>
</dbReference>
<dbReference type="FunFam" id="3.30.70.100:FF:000011">
    <property type="entry name" value="Acylphosphatase"/>
    <property type="match status" value="1"/>
</dbReference>
<dbReference type="InterPro" id="IPR001792">
    <property type="entry name" value="Acylphosphatase-like_dom"/>
</dbReference>
<reference evidence="8" key="3">
    <citation type="submission" date="2025-09" db="UniProtKB">
        <authorList>
            <consortium name="Ensembl"/>
        </authorList>
    </citation>
    <scope>IDENTIFICATION</scope>
    <source>
        <strain evidence="8">Thoroughbred</strain>
    </source>
</reference>
<dbReference type="InterPro" id="IPR036046">
    <property type="entry name" value="Acylphosphatase-like_dom_sf"/>
</dbReference>
<evidence type="ECO:0000256" key="1">
    <source>
        <dbReference type="ARBA" id="ARBA00005614"/>
    </source>
</evidence>
<dbReference type="InterPro" id="IPR020456">
    <property type="entry name" value="Acylphosphatase"/>
</dbReference>
<dbReference type="ExpressionAtlas" id="A0A5F5PGC9">
    <property type="expression patterns" value="baseline"/>
</dbReference>
<comment type="catalytic activity">
    <reaction evidence="3 4">
        <text>an acyl phosphate + H2O = a carboxylate + phosphate + H(+)</text>
        <dbReference type="Rhea" id="RHEA:14965"/>
        <dbReference type="ChEBI" id="CHEBI:15377"/>
        <dbReference type="ChEBI" id="CHEBI:15378"/>
        <dbReference type="ChEBI" id="CHEBI:29067"/>
        <dbReference type="ChEBI" id="CHEBI:43474"/>
        <dbReference type="ChEBI" id="CHEBI:59918"/>
        <dbReference type="EC" id="3.6.1.7"/>
    </reaction>
</comment>
<accession>A0A5F5PGC9</accession>
<feature type="active site" evidence="4">
    <location>
        <position position="190"/>
    </location>
</feature>
<evidence type="ECO:0000256" key="4">
    <source>
        <dbReference type="PROSITE-ProRule" id="PRU00520"/>
    </source>
</evidence>
<evidence type="ECO:0000256" key="6">
    <source>
        <dbReference type="SAM" id="MobiDB-lite"/>
    </source>
</evidence>
<protein>
    <recommendedName>
        <fullName evidence="4">acylphosphatase</fullName>
        <ecNumber evidence="4">3.6.1.7</ecNumber>
    </recommendedName>
</protein>
<evidence type="ECO:0000256" key="2">
    <source>
        <dbReference type="ARBA" id="ARBA00022801"/>
    </source>
</evidence>
<dbReference type="Ensembl" id="ENSECAT00000072605.2">
    <property type="protein sequence ID" value="ENSECAP00000047523.2"/>
    <property type="gene ID" value="ENSECAG00000012531.4"/>
</dbReference>
<reference evidence="8 9" key="1">
    <citation type="journal article" date="2009" name="Science">
        <title>Genome sequence, comparative analysis, and population genetics of the domestic horse.</title>
        <authorList>
            <consortium name="Broad Institute Genome Sequencing Platform"/>
            <consortium name="Broad Institute Whole Genome Assembly Team"/>
            <person name="Wade C.M."/>
            <person name="Giulotto E."/>
            <person name="Sigurdsson S."/>
            <person name="Zoli M."/>
            <person name="Gnerre S."/>
            <person name="Imsland F."/>
            <person name="Lear T.L."/>
            <person name="Adelson D.L."/>
            <person name="Bailey E."/>
            <person name="Bellone R.R."/>
            <person name="Bloecker H."/>
            <person name="Distl O."/>
            <person name="Edgar R.C."/>
            <person name="Garber M."/>
            <person name="Leeb T."/>
            <person name="Mauceli E."/>
            <person name="MacLeod J.N."/>
            <person name="Penedo M.C.T."/>
            <person name="Raison J.M."/>
            <person name="Sharpe T."/>
            <person name="Vogel J."/>
            <person name="Andersson L."/>
            <person name="Antczak D.F."/>
            <person name="Biagi T."/>
            <person name="Binns M.M."/>
            <person name="Chowdhary B.P."/>
            <person name="Coleman S.J."/>
            <person name="Della Valle G."/>
            <person name="Fryc S."/>
            <person name="Guerin G."/>
            <person name="Hasegawa T."/>
            <person name="Hill E.W."/>
            <person name="Jurka J."/>
            <person name="Kiialainen A."/>
            <person name="Lindgren G."/>
            <person name="Liu J."/>
            <person name="Magnani E."/>
            <person name="Mickelson J.R."/>
            <person name="Murray J."/>
            <person name="Nergadze S.G."/>
            <person name="Onofrio R."/>
            <person name="Pedroni S."/>
            <person name="Piras M.F."/>
            <person name="Raudsepp T."/>
            <person name="Rocchi M."/>
            <person name="Roeed K.H."/>
            <person name="Ryder O.A."/>
            <person name="Searle S."/>
            <person name="Skow L."/>
            <person name="Swinburne J.E."/>
            <person name="Syvaenen A.C."/>
            <person name="Tozaki T."/>
            <person name="Valberg S.J."/>
            <person name="Vaudin M."/>
            <person name="White J.R."/>
            <person name="Zody M.C."/>
            <person name="Lander E.S."/>
            <person name="Lindblad-Toh K."/>
        </authorList>
    </citation>
    <scope>NUCLEOTIDE SEQUENCE [LARGE SCALE GENOMIC DNA]</scope>
    <source>
        <strain evidence="8 9">Thoroughbred</strain>
    </source>
</reference>
<name>A0A5F5PGC9_HORSE</name>
<feature type="compositionally biased region" description="Gly residues" evidence="6">
    <location>
        <begin position="68"/>
        <end position="77"/>
    </location>
</feature>
<dbReference type="PROSITE" id="PS00151">
    <property type="entry name" value="ACYLPHOSPHATASE_2"/>
    <property type="match status" value="1"/>
</dbReference>
<dbReference type="Bgee" id="ENSECAG00000012531">
    <property type="expression patterns" value="Expressed in brainstem and 23 other cell types or tissues"/>
</dbReference>
<evidence type="ECO:0000313" key="9">
    <source>
        <dbReference type="Proteomes" id="UP000002281"/>
    </source>
</evidence>
<dbReference type="InterPro" id="IPR017968">
    <property type="entry name" value="Acylphosphatase_CS"/>
</dbReference>
<dbReference type="VGNC" id="VGNC:15042">
    <property type="gene designation" value="ACYP2"/>
</dbReference>
<evidence type="ECO:0000313" key="8">
    <source>
        <dbReference type="Ensembl" id="ENSECAP00000047523.2"/>
    </source>
</evidence>
<feature type="region of interest" description="Disordered" evidence="6">
    <location>
        <begin position="110"/>
        <end position="154"/>
    </location>
</feature>
<dbReference type="SUPFAM" id="SSF54975">
    <property type="entry name" value="Acylphosphatase/BLUF domain-like"/>
    <property type="match status" value="1"/>
</dbReference>
<feature type="active site" evidence="4">
    <location>
        <position position="172"/>
    </location>
</feature>
<dbReference type="GO" id="GO:0003998">
    <property type="term" value="F:acylphosphatase activity"/>
    <property type="evidence" value="ECO:0007669"/>
    <property type="project" value="UniProtKB-EC"/>
</dbReference>
<dbReference type="EC" id="3.6.1.7" evidence="4"/>
<dbReference type="PANTHER" id="PTHR10029">
    <property type="entry name" value="ACYLPHOSPHATASE"/>
    <property type="match status" value="1"/>
</dbReference>
<evidence type="ECO:0000256" key="3">
    <source>
        <dbReference type="ARBA" id="ARBA00047645"/>
    </source>
</evidence>
<evidence type="ECO:0000256" key="5">
    <source>
        <dbReference type="RuleBase" id="RU004168"/>
    </source>
</evidence>
<feature type="domain" description="Acylphosphatase-like" evidence="7">
    <location>
        <begin position="158"/>
        <end position="247"/>
    </location>
</feature>